<accession>A0A4R5W898</accession>
<feature type="region of interest" description="Disordered" evidence="1">
    <location>
        <begin position="1"/>
        <end position="30"/>
    </location>
</feature>
<gene>
    <name evidence="3" type="ORF">EUA03_23540</name>
</gene>
<dbReference type="RefSeq" id="WP_082934499.1">
    <property type="nucleotide sequence ID" value="NZ_JAPMJT010000002.1"/>
</dbReference>
<evidence type="ECO:0000256" key="1">
    <source>
        <dbReference type="SAM" id="MobiDB-lite"/>
    </source>
</evidence>
<comment type="caution">
    <text evidence="3">The sequence shown here is derived from an EMBL/GenBank/DDBJ whole genome shotgun (WGS) entry which is preliminary data.</text>
</comment>
<evidence type="ECO:0000313" key="4">
    <source>
        <dbReference type="Proteomes" id="UP000294929"/>
    </source>
</evidence>
<evidence type="ECO:0000256" key="2">
    <source>
        <dbReference type="SAM" id="Phobius"/>
    </source>
</evidence>
<sequence length="207" mass="21152">MTYPQGPYGQGIPGQPGYPQHPGYPQGYPAQPVYPQPGGYPGGFPPMPAAAPGGGTAITAGVLALLGGLTHFFGGVAQALGLSAMMHDSAADVGWGSLITIVTLNIIAGALMLPGALTLLLRKQVGRWLIAAGSGISILSALINITSTPDSFGEYSYSRGIGGDVVGIFFAIATIALALVPSTTTWLAAKKNPIAPQYFPPYPPYQG</sequence>
<dbReference type="AlphaFoldDB" id="A0A4R5W898"/>
<keyword evidence="2" id="KW-1133">Transmembrane helix</keyword>
<organism evidence="3 4">
    <name type="scientific">Mycolicibacterium mucogenicum</name>
    <name type="common">Mycobacterium mucogenicum</name>
    <dbReference type="NCBI Taxonomy" id="56689"/>
    <lineage>
        <taxon>Bacteria</taxon>
        <taxon>Bacillati</taxon>
        <taxon>Actinomycetota</taxon>
        <taxon>Actinomycetes</taxon>
        <taxon>Mycobacteriales</taxon>
        <taxon>Mycobacteriaceae</taxon>
        <taxon>Mycolicibacterium</taxon>
    </lineage>
</organism>
<reference evidence="3 4" key="1">
    <citation type="submission" date="2019-01" db="EMBL/GenBank/DDBJ databases">
        <title>High-quality-draft genome sequences of five non-tuberculosis mycobacteriaceae isolated from a nosocomial environment.</title>
        <authorList>
            <person name="Tiago I."/>
            <person name="Alarico S."/>
            <person name="Pereira S.G."/>
            <person name="Coelho C."/>
            <person name="Maranha A."/>
            <person name="Empadinhas N."/>
        </authorList>
    </citation>
    <scope>NUCLEOTIDE SEQUENCE [LARGE SCALE GENOMIC DNA]</scope>
    <source>
        <strain evidence="3 4">24AIII</strain>
    </source>
</reference>
<feature type="transmembrane region" description="Helical" evidence="2">
    <location>
        <begin position="93"/>
        <end position="113"/>
    </location>
</feature>
<feature type="transmembrane region" description="Helical" evidence="2">
    <location>
        <begin position="57"/>
        <end position="81"/>
    </location>
</feature>
<protein>
    <submittedName>
        <fullName evidence="3">Uncharacterized protein</fullName>
    </submittedName>
</protein>
<name>A0A4R5W898_MYCMU</name>
<evidence type="ECO:0000313" key="3">
    <source>
        <dbReference type="EMBL" id="TDK85144.1"/>
    </source>
</evidence>
<feature type="transmembrane region" description="Helical" evidence="2">
    <location>
        <begin position="165"/>
        <end position="189"/>
    </location>
</feature>
<keyword evidence="2" id="KW-0472">Membrane</keyword>
<keyword evidence="2" id="KW-0812">Transmembrane</keyword>
<feature type="transmembrane region" description="Helical" evidence="2">
    <location>
        <begin position="125"/>
        <end position="145"/>
    </location>
</feature>
<dbReference type="EMBL" id="SDLO01000027">
    <property type="protein sequence ID" value="TDK85144.1"/>
    <property type="molecule type" value="Genomic_DNA"/>
</dbReference>
<feature type="compositionally biased region" description="Low complexity" evidence="1">
    <location>
        <begin position="15"/>
        <end position="30"/>
    </location>
</feature>
<proteinExistence type="predicted"/>
<dbReference type="Proteomes" id="UP000294929">
    <property type="component" value="Unassembled WGS sequence"/>
</dbReference>